<feature type="domain" description="IPT/TIG" evidence="6">
    <location>
        <begin position="414"/>
        <end position="495"/>
    </location>
</feature>
<evidence type="ECO:0000256" key="5">
    <source>
        <dbReference type="SAM" id="Phobius"/>
    </source>
</evidence>
<feature type="domain" description="TgrO1-like immunoglobulin-like" evidence="7">
    <location>
        <begin position="36"/>
        <end position="98"/>
    </location>
</feature>
<dbReference type="Proteomes" id="UP000002195">
    <property type="component" value="Unassembled WGS sequence"/>
</dbReference>
<dbReference type="AlphaFoldDB" id="Q55B03"/>
<evidence type="ECO:0000313" key="9">
    <source>
        <dbReference type="Proteomes" id="UP000002195"/>
    </source>
</evidence>
<proteinExistence type="predicted"/>
<accession>Q55B03</accession>
<evidence type="ECO:0000256" key="4">
    <source>
        <dbReference type="ARBA" id="ARBA00023180"/>
    </source>
</evidence>
<keyword evidence="2" id="KW-0732">Signal</keyword>
<dbReference type="InterPro" id="IPR057594">
    <property type="entry name" value="TgrO1-like_Ig"/>
</dbReference>
<dbReference type="GeneID" id="8618000"/>
<dbReference type="KEGG" id="ddi:DDB_G0271598"/>
<keyword evidence="5" id="KW-1133">Transmembrane helix</keyword>
<dbReference type="InterPro" id="IPR002909">
    <property type="entry name" value="IPT_dom"/>
</dbReference>
<keyword evidence="4" id="KW-0325">Glycoprotein</keyword>
<keyword evidence="9" id="KW-1185">Reference proteome</keyword>
<dbReference type="InterPro" id="IPR014756">
    <property type="entry name" value="Ig_E-set"/>
</dbReference>
<name>Q55B03_DICDI</name>
<evidence type="ECO:0000256" key="1">
    <source>
        <dbReference type="ARBA" id="ARBA00004370"/>
    </source>
</evidence>
<keyword evidence="3 5" id="KW-0472">Membrane</keyword>
<evidence type="ECO:0000259" key="6">
    <source>
        <dbReference type="Pfam" id="PF01833"/>
    </source>
</evidence>
<dbReference type="EMBL" id="AAFI02000006">
    <property type="protein sequence ID" value="EAL71663.1"/>
    <property type="molecule type" value="Genomic_DNA"/>
</dbReference>
<dbReference type="eggNOG" id="ENOG502RHZ3">
    <property type="taxonomic scope" value="Eukaryota"/>
</dbReference>
<dbReference type="CDD" id="cd00603">
    <property type="entry name" value="IPT_PCSR"/>
    <property type="match status" value="1"/>
</dbReference>
<evidence type="ECO:0000259" key="7">
    <source>
        <dbReference type="Pfam" id="PF24612"/>
    </source>
</evidence>
<dbReference type="GO" id="GO:0098742">
    <property type="term" value="P:cell-cell adhesion via plasma-membrane adhesion molecules"/>
    <property type="evidence" value="ECO:0000318"/>
    <property type="project" value="GO_Central"/>
</dbReference>
<dbReference type="Pfam" id="PF01833">
    <property type="entry name" value="TIG"/>
    <property type="match status" value="1"/>
</dbReference>
<dbReference type="Gene3D" id="2.60.40.10">
    <property type="entry name" value="Immunoglobulins"/>
    <property type="match status" value="2"/>
</dbReference>
<dbReference type="SUPFAM" id="SSF81296">
    <property type="entry name" value="E set domains"/>
    <property type="match status" value="1"/>
</dbReference>
<dbReference type="GO" id="GO:0031152">
    <property type="term" value="P:aggregation involved in sorocarp development"/>
    <property type="evidence" value="ECO:0000318"/>
    <property type="project" value="GO_Central"/>
</dbReference>
<dbReference type="RefSeq" id="XP_645543.1">
    <property type="nucleotide sequence ID" value="XM_640451.1"/>
</dbReference>
<dbReference type="InterPro" id="IPR013783">
    <property type="entry name" value="Ig-like_fold"/>
</dbReference>
<keyword evidence="5" id="KW-0812">Transmembrane</keyword>
<dbReference type="VEuPathDB" id="AmoebaDB:DDB_G0271598"/>
<dbReference type="Pfam" id="PF24612">
    <property type="entry name" value="Ig_TgrO1"/>
    <property type="match status" value="3"/>
</dbReference>
<dbReference type="InterPro" id="IPR052014">
    <property type="entry name" value="Dictyostelium_Tiger"/>
</dbReference>
<evidence type="ECO:0000256" key="2">
    <source>
        <dbReference type="ARBA" id="ARBA00022729"/>
    </source>
</evidence>
<dbReference type="PANTHER" id="PTHR31341">
    <property type="entry name" value="IPT/TIG DOMAIN-CONTAINING PROTEIN-RELATED-RELATED"/>
    <property type="match status" value="1"/>
</dbReference>
<dbReference type="PANTHER" id="PTHR31341:SF4">
    <property type="entry name" value="IPT_TIG DOMAIN-CONTAINING PROTEIN-RELATED"/>
    <property type="match status" value="1"/>
</dbReference>
<dbReference type="GO" id="GO:0009897">
    <property type="term" value="C:external side of plasma membrane"/>
    <property type="evidence" value="ECO:0000318"/>
    <property type="project" value="GO_Central"/>
</dbReference>
<comment type="subcellular location">
    <subcellularLocation>
        <location evidence="1">Membrane</location>
    </subcellularLocation>
</comment>
<sequence>MFSKTKYKIILLFLISLSFFNHFTIISGLQLDTGFYLPNGIVEIHGFDLGNENKTIIELNDSNGQFYKISEFKGSINEMKMTFKLPPSLVNQKFTVTFKLINDTLVKNLSMTGSPSVLPPNDKKLRIGPVKDIIYNETSLVYTFDTTSEECYFTRFIMYNNDKPISNYSNNYFDCDTIINQTRYCVFKSEQPINRLWGSSSSRVCVRHFSIPWEDCNNFYIGSKLTPKPIFKFNKLPSTQGDEIIITGSYLRFLYEDYVSDPKPNIMNYIRVTAPPQPSLFSYAIIKGNFDDPLFDVSNLTVSFPAGSGSSKLITFNYLYYQNFSYAPPIITMVSYNQKYSDVFIDGYNFYLNAFKVQEIYFDGVKQNNFIINRDHTQIIVSNYRRVESGQMSINIKVNDVSMEKNFIYCFYPPSITSVNSITYYDGGIVTIKGSFLYSSMPTVKIGDLFCKNITSNQTEIQCILGPANQGGSNLPIIITFDGCDSVSNNNTFTYNVPSLNNAILLNGSIVLLNGTNIGRGSNDSIIEITGIGIDEKILIDKFEVSNDEKSLTFELPLLKFKLFNITINRNNILSNSIPISMSTLPSLKINSISNPTTENGKLEIGIYYITYPFNEQIIPNIFINSSRKSIQCSIPVSSKNKYITTCQMPSGTGINKDYILNYNSLVLNNQFSYAQPIINFLTISAKKDMITINGNNFGNSEKVIQVYYNDVNITSKIQLLNNNQFQIRNNDSFNNGPIEMVVDENNLLSGFNSTLPPIVKKVINNDCNGILLISGNRFITKLNENKVKVLVNNKETRKLANSTDDVLLVSSPQISYTPFNVSVYIGPNLVLSNVILNHSDPNVTKINQVKNDKDGFSIKLSGIGFTDSMDASIVLPNGSRRAIKCKLQCIANLESTNKINISNGTGFYLCTSKAIIDQDSIGLKMIFNSKLIEFDVDIDVYKGNDDNNNKNNSDSSKLSSSSSSSSLFILITIISILFYLIQ</sequence>
<evidence type="ECO:0000313" key="8">
    <source>
        <dbReference type="EMBL" id="EAL71663.1"/>
    </source>
</evidence>
<evidence type="ECO:0000256" key="3">
    <source>
        <dbReference type="ARBA" id="ARBA00023136"/>
    </source>
</evidence>
<dbReference type="HOGENOM" id="CLU_325837_0_0_1"/>
<protein>
    <submittedName>
        <fullName evidence="8">IPT/TIG domain-containing protein</fullName>
    </submittedName>
</protein>
<dbReference type="PaxDb" id="44689-DDB0304803"/>
<feature type="domain" description="TgrO1-like immunoglobulin-like" evidence="7">
    <location>
        <begin position="504"/>
        <end position="568"/>
    </location>
</feature>
<organism evidence="8 9">
    <name type="scientific">Dictyostelium discoideum</name>
    <name type="common">Social amoeba</name>
    <dbReference type="NCBI Taxonomy" id="44689"/>
    <lineage>
        <taxon>Eukaryota</taxon>
        <taxon>Amoebozoa</taxon>
        <taxon>Evosea</taxon>
        <taxon>Eumycetozoa</taxon>
        <taxon>Dictyostelia</taxon>
        <taxon>Dictyosteliales</taxon>
        <taxon>Dictyosteliaceae</taxon>
        <taxon>Dictyostelium</taxon>
    </lineage>
</organism>
<dbReference type="InParanoid" id="Q55B03"/>
<reference evidence="8 9" key="1">
    <citation type="journal article" date="2005" name="Nature">
        <title>The genome of the social amoeba Dictyostelium discoideum.</title>
        <authorList>
            <consortium name="The Dictyostelium discoideum Sequencing Consortium"/>
            <person name="Eichinger L."/>
            <person name="Pachebat J.A."/>
            <person name="Glockner G."/>
            <person name="Rajandream M.A."/>
            <person name="Sucgang R."/>
            <person name="Berriman M."/>
            <person name="Song J."/>
            <person name="Olsen R."/>
            <person name="Szafranski K."/>
            <person name="Xu Q."/>
            <person name="Tunggal B."/>
            <person name="Kummerfeld S."/>
            <person name="Madera M."/>
            <person name="Konfortov B.A."/>
            <person name="Rivero F."/>
            <person name="Bankier A.T."/>
            <person name="Lehmann R."/>
            <person name="Hamlin N."/>
            <person name="Davies R."/>
            <person name="Gaudet P."/>
            <person name="Fey P."/>
            <person name="Pilcher K."/>
            <person name="Chen G."/>
            <person name="Saunders D."/>
            <person name="Sodergren E."/>
            <person name="Davis P."/>
            <person name="Kerhornou A."/>
            <person name="Nie X."/>
            <person name="Hall N."/>
            <person name="Anjard C."/>
            <person name="Hemphill L."/>
            <person name="Bason N."/>
            <person name="Farbrother P."/>
            <person name="Desany B."/>
            <person name="Just E."/>
            <person name="Morio T."/>
            <person name="Rost R."/>
            <person name="Churcher C."/>
            <person name="Cooper J."/>
            <person name="Haydock S."/>
            <person name="van Driessche N."/>
            <person name="Cronin A."/>
            <person name="Goodhead I."/>
            <person name="Muzny D."/>
            <person name="Mourier T."/>
            <person name="Pain A."/>
            <person name="Lu M."/>
            <person name="Harper D."/>
            <person name="Lindsay R."/>
            <person name="Hauser H."/>
            <person name="James K."/>
            <person name="Quiles M."/>
            <person name="Madan Babu M."/>
            <person name="Saito T."/>
            <person name="Buchrieser C."/>
            <person name="Wardroper A."/>
            <person name="Felder M."/>
            <person name="Thangavelu M."/>
            <person name="Johnson D."/>
            <person name="Knights A."/>
            <person name="Loulseged H."/>
            <person name="Mungall K."/>
            <person name="Oliver K."/>
            <person name="Price C."/>
            <person name="Quail M.A."/>
            <person name="Urushihara H."/>
            <person name="Hernandez J."/>
            <person name="Rabbinowitsch E."/>
            <person name="Steffen D."/>
            <person name="Sanders M."/>
            <person name="Ma J."/>
            <person name="Kohara Y."/>
            <person name="Sharp S."/>
            <person name="Simmonds M."/>
            <person name="Spiegler S."/>
            <person name="Tivey A."/>
            <person name="Sugano S."/>
            <person name="White B."/>
            <person name="Walker D."/>
            <person name="Woodward J."/>
            <person name="Winckler T."/>
            <person name="Tanaka Y."/>
            <person name="Shaulsky G."/>
            <person name="Schleicher M."/>
            <person name="Weinstock G."/>
            <person name="Rosenthal A."/>
            <person name="Cox E.C."/>
            <person name="Chisholm R.L."/>
            <person name="Gibbs R."/>
            <person name="Loomis W.F."/>
            <person name="Platzer M."/>
            <person name="Kay R.R."/>
            <person name="Williams J."/>
            <person name="Dear P.H."/>
            <person name="Noegel A.A."/>
            <person name="Barrell B."/>
            <person name="Kuspa A."/>
        </authorList>
    </citation>
    <scope>NUCLEOTIDE SEQUENCE [LARGE SCALE GENOMIC DNA]</scope>
    <source>
        <strain evidence="8 9">AX4</strain>
    </source>
</reference>
<feature type="transmembrane region" description="Helical" evidence="5">
    <location>
        <begin position="964"/>
        <end position="982"/>
    </location>
</feature>
<dbReference type="PhylomeDB" id="Q55B03"/>
<gene>
    <name evidence="8" type="primary">tgrS1</name>
    <name evidence="8" type="ORF">DDB_G0271598</name>
</gene>
<feature type="domain" description="TgrO1-like immunoglobulin-like" evidence="7">
    <location>
        <begin position="236"/>
        <end position="317"/>
    </location>
</feature>
<dbReference type="dictyBase" id="DDB_G0271598">
    <property type="gene designation" value="tgrS1"/>
</dbReference>
<comment type="caution">
    <text evidence="8">The sequence shown here is derived from an EMBL/GenBank/DDBJ whole genome shotgun (WGS) entry which is preliminary data.</text>
</comment>